<dbReference type="AlphaFoldDB" id="A0A3M6TER6"/>
<protein>
    <recommendedName>
        <fullName evidence="1">Death domain-containing protein</fullName>
    </recommendedName>
</protein>
<evidence type="ECO:0000313" key="3">
    <source>
        <dbReference type="Proteomes" id="UP000275408"/>
    </source>
</evidence>
<dbReference type="EMBL" id="RCHS01003760">
    <property type="protein sequence ID" value="RMX39905.1"/>
    <property type="molecule type" value="Genomic_DNA"/>
</dbReference>
<comment type="caution">
    <text evidence="2">The sequence shown here is derived from an EMBL/GenBank/DDBJ whole genome shotgun (WGS) entry which is preliminary data.</text>
</comment>
<proteinExistence type="predicted"/>
<feature type="domain" description="Death" evidence="1">
    <location>
        <begin position="33"/>
        <end position="99"/>
    </location>
</feature>
<sequence length="104" mass="12052">GRINVSLKNNLTLIERLARHLDKERRYGVTKCWKHLAEHLKVDKDTYNTFTCSLETSPTENLFEYLNTNISEPVTIGKLTDGLASIERRDVIEDVIEKYKELGE</sequence>
<gene>
    <name evidence="2" type="ORF">pdam_00024567</name>
</gene>
<dbReference type="PROSITE" id="PS50017">
    <property type="entry name" value="DEATH_DOMAIN"/>
    <property type="match status" value="1"/>
</dbReference>
<keyword evidence="3" id="KW-1185">Reference proteome</keyword>
<dbReference type="InterPro" id="IPR000488">
    <property type="entry name" value="Death_dom"/>
</dbReference>
<reference evidence="2 3" key="1">
    <citation type="journal article" date="2018" name="Sci. Rep.">
        <title>Comparative analysis of the Pocillopora damicornis genome highlights role of immune system in coral evolution.</title>
        <authorList>
            <person name="Cunning R."/>
            <person name="Bay R.A."/>
            <person name="Gillette P."/>
            <person name="Baker A.C."/>
            <person name="Traylor-Knowles N."/>
        </authorList>
    </citation>
    <scope>NUCLEOTIDE SEQUENCE [LARGE SCALE GENOMIC DNA]</scope>
    <source>
        <strain evidence="2">RSMAS</strain>
        <tissue evidence="2">Whole animal</tissue>
    </source>
</reference>
<dbReference type="SUPFAM" id="SSF47986">
    <property type="entry name" value="DEATH domain"/>
    <property type="match status" value="1"/>
</dbReference>
<feature type="non-terminal residue" evidence="2">
    <location>
        <position position="104"/>
    </location>
</feature>
<organism evidence="2 3">
    <name type="scientific">Pocillopora damicornis</name>
    <name type="common">Cauliflower coral</name>
    <name type="synonym">Millepora damicornis</name>
    <dbReference type="NCBI Taxonomy" id="46731"/>
    <lineage>
        <taxon>Eukaryota</taxon>
        <taxon>Metazoa</taxon>
        <taxon>Cnidaria</taxon>
        <taxon>Anthozoa</taxon>
        <taxon>Hexacorallia</taxon>
        <taxon>Scleractinia</taxon>
        <taxon>Astrocoeniina</taxon>
        <taxon>Pocilloporidae</taxon>
        <taxon>Pocillopora</taxon>
    </lineage>
</organism>
<evidence type="ECO:0000313" key="2">
    <source>
        <dbReference type="EMBL" id="RMX39905.1"/>
    </source>
</evidence>
<dbReference type="GO" id="GO:0007165">
    <property type="term" value="P:signal transduction"/>
    <property type="evidence" value="ECO:0007669"/>
    <property type="project" value="InterPro"/>
</dbReference>
<dbReference type="Pfam" id="PF00531">
    <property type="entry name" value="Death"/>
    <property type="match status" value="1"/>
</dbReference>
<name>A0A3M6TER6_POCDA</name>
<accession>A0A3M6TER6</accession>
<dbReference type="Proteomes" id="UP000275408">
    <property type="component" value="Unassembled WGS sequence"/>
</dbReference>
<feature type="non-terminal residue" evidence="2">
    <location>
        <position position="1"/>
    </location>
</feature>
<dbReference type="Gene3D" id="1.10.533.10">
    <property type="entry name" value="Death Domain, Fas"/>
    <property type="match status" value="1"/>
</dbReference>
<evidence type="ECO:0000259" key="1">
    <source>
        <dbReference type="PROSITE" id="PS50017"/>
    </source>
</evidence>
<dbReference type="InterPro" id="IPR011029">
    <property type="entry name" value="DEATH-like_dom_sf"/>
</dbReference>